<protein>
    <submittedName>
        <fullName evidence="3">Uncharacterized protein</fullName>
    </submittedName>
</protein>
<dbReference type="InterPro" id="IPR001478">
    <property type="entry name" value="PDZ"/>
</dbReference>
<dbReference type="InterPro" id="IPR037213">
    <property type="entry name" value="Run_dom_sf"/>
</dbReference>
<dbReference type="PROSITE" id="PS50106">
    <property type="entry name" value="PDZ"/>
    <property type="match status" value="1"/>
</dbReference>
<feature type="domain" description="RUN" evidence="2">
    <location>
        <begin position="1"/>
        <end position="123"/>
    </location>
</feature>
<dbReference type="SMART" id="SM00228">
    <property type="entry name" value="PDZ"/>
    <property type="match status" value="1"/>
</dbReference>
<dbReference type="Gene3D" id="2.30.42.10">
    <property type="match status" value="1"/>
</dbReference>
<feature type="domain" description="PDZ" evidence="1">
    <location>
        <begin position="138"/>
        <end position="207"/>
    </location>
</feature>
<dbReference type="InterPro" id="IPR011993">
    <property type="entry name" value="PH-like_dom_sf"/>
</dbReference>
<evidence type="ECO:0000259" key="1">
    <source>
        <dbReference type="PROSITE" id="PS50106"/>
    </source>
</evidence>
<dbReference type="SUPFAM" id="SSF50729">
    <property type="entry name" value="PH domain-like"/>
    <property type="match status" value="1"/>
</dbReference>
<reference evidence="3" key="1">
    <citation type="journal article" date="2023" name="DNA Res.">
        <title>Chromosome-level genome assembly of Phrynocephalus forsythii using third-generation DNA sequencing and Hi-C analysis.</title>
        <authorList>
            <person name="Qi Y."/>
            <person name="Zhao W."/>
            <person name="Zhao Y."/>
            <person name="Niu C."/>
            <person name="Cao S."/>
            <person name="Zhang Y."/>
        </authorList>
    </citation>
    <scope>NUCLEOTIDE SEQUENCE</scope>
    <source>
        <tissue evidence="3">Muscle</tissue>
    </source>
</reference>
<accession>A0A9Q0XKR8</accession>
<dbReference type="PANTHER" id="PTHR46753">
    <property type="entry name" value="FYVE AND COILED-COIL DOMAIN-CONTAINING PROTEIN 1"/>
    <property type="match status" value="1"/>
</dbReference>
<evidence type="ECO:0000313" key="4">
    <source>
        <dbReference type="Proteomes" id="UP001142489"/>
    </source>
</evidence>
<sequence length="427" mass="48920">MILRKGIKQPVLGLKRKDYWHWLEQLPQQETPQSATLLSMMIEKTHSYEKVLTAQGKGRYFLRLALNRKLLAAAFQQLVKAPRLLEWYDPLTSILGNEELSEPFLSLMLVVTEMNFSLDLQRNVASLLETALMHIAFQVCLTYETVPCRELGMVLRYLDGRIFIIDVLPQSQAEVDEVVLVGDVIDEINGFSLRNACNGQAGTVLQKLKGKPLSFRLIRWKWHDGGMYKPLLPYLKLLREKIPSFQLQHEHKCKEKEEAQILQGGRLLYNLRYLGQVNVGKYGGKEVLDRGIPMVLEKHLPSQVVLFDVRETKVLVQQKTTSKVLFQFPYTDISCVGRRLDNSKVFAFCTVASQESQENSTFECFVFESNSDEESEEIIKRMGKSTMFSGLYYSSRPCLNRLHPMVPVTRMVTSNKIKSLAATFLEG</sequence>
<dbReference type="InterPro" id="IPR004012">
    <property type="entry name" value="Run_dom"/>
</dbReference>
<dbReference type="Proteomes" id="UP001142489">
    <property type="component" value="Unassembled WGS sequence"/>
</dbReference>
<dbReference type="AlphaFoldDB" id="A0A9Q0XKR8"/>
<gene>
    <name evidence="3" type="ORF">JRQ81_002194</name>
</gene>
<dbReference type="Gene3D" id="2.30.29.30">
    <property type="entry name" value="Pleckstrin-homology domain (PH domain)/Phosphotyrosine-binding domain (PTB)"/>
    <property type="match status" value="1"/>
</dbReference>
<dbReference type="InterPro" id="IPR006020">
    <property type="entry name" value="PTB/PI_dom"/>
</dbReference>
<dbReference type="CDD" id="cd17682">
    <property type="entry name" value="RUN_RUFY4_like"/>
    <property type="match status" value="1"/>
</dbReference>
<dbReference type="PROSITE" id="PS50826">
    <property type="entry name" value="RUN"/>
    <property type="match status" value="1"/>
</dbReference>
<dbReference type="Pfam" id="PF02759">
    <property type="entry name" value="RUN"/>
    <property type="match status" value="1"/>
</dbReference>
<dbReference type="EMBL" id="JAPFRF010000011">
    <property type="protein sequence ID" value="KAJ7316032.1"/>
    <property type="molecule type" value="Genomic_DNA"/>
</dbReference>
<dbReference type="CDD" id="cd00136">
    <property type="entry name" value="PDZ_canonical"/>
    <property type="match status" value="1"/>
</dbReference>
<keyword evidence="4" id="KW-1185">Reference proteome</keyword>
<dbReference type="PANTHER" id="PTHR46753:SF3">
    <property type="entry name" value="PDZ DOMAIN-CONTAINING PROTEIN"/>
    <property type="match status" value="1"/>
</dbReference>
<dbReference type="Gene3D" id="1.20.58.900">
    <property type="match status" value="1"/>
</dbReference>
<dbReference type="SUPFAM" id="SSF50156">
    <property type="entry name" value="PDZ domain-like"/>
    <property type="match status" value="1"/>
</dbReference>
<proteinExistence type="predicted"/>
<organism evidence="3 4">
    <name type="scientific">Phrynocephalus forsythii</name>
    <dbReference type="NCBI Taxonomy" id="171643"/>
    <lineage>
        <taxon>Eukaryota</taxon>
        <taxon>Metazoa</taxon>
        <taxon>Chordata</taxon>
        <taxon>Craniata</taxon>
        <taxon>Vertebrata</taxon>
        <taxon>Euteleostomi</taxon>
        <taxon>Lepidosauria</taxon>
        <taxon>Squamata</taxon>
        <taxon>Bifurcata</taxon>
        <taxon>Unidentata</taxon>
        <taxon>Episquamata</taxon>
        <taxon>Toxicofera</taxon>
        <taxon>Iguania</taxon>
        <taxon>Acrodonta</taxon>
        <taxon>Agamidae</taxon>
        <taxon>Agaminae</taxon>
        <taxon>Phrynocephalus</taxon>
    </lineage>
</organism>
<evidence type="ECO:0000259" key="2">
    <source>
        <dbReference type="PROSITE" id="PS50826"/>
    </source>
</evidence>
<name>A0A9Q0XKR8_9SAUR</name>
<dbReference type="OrthoDB" id="9044749at2759"/>
<comment type="caution">
    <text evidence="3">The sequence shown here is derived from an EMBL/GenBank/DDBJ whole genome shotgun (WGS) entry which is preliminary data.</text>
</comment>
<dbReference type="SUPFAM" id="SSF140741">
    <property type="entry name" value="RUN domain-like"/>
    <property type="match status" value="1"/>
</dbReference>
<evidence type="ECO:0000313" key="3">
    <source>
        <dbReference type="EMBL" id="KAJ7316032.1"/>
    </source>
</evidence>
<dbReference type="InterPro" id="IPR036034">
    <property type="entry name" value="PDZ_sf"/>
</dbReference>
<dbReference type="Pfam" id="PF00640">
    <property type="entry name" value="PID"/>
    <property type="match status" value="1"/>
</dbReference>